<evidence type="ECO:0000256" key="4">
    <source>
        <dbReference type="ARBA" id="ARBA00023295"/>
    </source>
</evidence>
<dbReference type="Proteomes" id="UP000198281">
    <property type="component" value="Unassembled WGS sequence"/>
</dbReference>
<evidence type="ECO:0000256" key="2">
    <source>
        <dbReference type="ARBA" id="ARBA00012744"/>
    </source>
</evidence>
<dbReference type="PROSITE" id="PS00572">
    <property type="entry name" value="GLYCOSYL_HYDROL_F1_1"/>
    <property type="match status" value="1"/>
</dbReference>
<sequence length="426" mass="46720">MDRRQAIASLGSFAVAGMAALGHGTAMAAPRRKGFLWGAASAAYQVEGNNTNTDLWLLEGLPGTPFAERSADACDHYHRFDDDIALLARLGLNSYRFSIEWARVEPEEGLFSPAMLAHYGRMLDSCRRHGVTPVVTLHHFSSPRWFAAKGGFENADAPALFTRYARTVVEALGDRIGWLCTINEANLSFAPNPAVRETAARATGVATFSTFLFSNVARSKPIVRQCRAAARDAIKQLRPDLPVGYTLAMDDFQDAPGTQARAARWRSGMYDVWLKAAQADDFLGVQTYTRTVIGDRGPITLPAETLRTQVGQEYYPEALGGAVRYAAAIAGVPIIVTENGVATEDDALRVRYIDGAIGSLRAAMREGVDVRGYIHWSLLDNFEWLFGYGPKFGLVAVDRATQTRTIKPSARHLGKWARSHPVLRQD</sequence>
<evidence type="ECO:0000256" key="1">
    <source>
        <dbReference type="ARBA" id="ARBA00010838"/>
    </source>
</evidence>
<feature type="signal peptide" evidence="7">
    <location>
        <begin position="1"/>
        <end position="28"/>
    </location>
</feature>
<organism evidence="8 9">
    <name type="scientific">Edaphosphingomonas laterariae</name>
    <dbReference type="NCBI Taxonomy" id="861865"/>
    <lineage>
        <taxon>Bacteria</taxon>
        <taxon>Pseudomonadati</taxon>
        <taxon>Pseudomonadota</taxon>
        <taxon>Alphaproteobacteria</taxon>
        <taxon>Sphingomonadales</taxon>
        <taxon>Rhizorhabdaceae</taxon>
        <taxon>Edaphosphingomonas</taxon>
    </lineage>
</organism>
<dbReference type="GO" id="GO:0016052">
    <property type="term" value="P:carbohydrate catabolic process"/>
    <property type="evidence" value="ECO:0007669"/>
    <property type="project" value="TreeGrafter"/>
</dbReference>
<proteinExistence type="inferred from homology"/>
<keyword evidence="3" id="KW-0378">Hydrolase</keyword>
<dbReference type="RefSeq" id="WP_218821465.1">
    <property type="nucleotide sequence ID" value="NZ_FZOS01000031.1"/>
</dbReference>
<feature type="active site" description="Nucleophile" evidence="5">
    <location>
        <position position="338"/>
    </location>
</feature>
<evidence type="ECO:0000256" key="5">
    <source>
        <dbReference type="PROSITE-ProRule" id="PRU10055"/>
    </source>
</evidence>
<dbReference type="InterPro" id="IPR001360">
    <property type="entry name" value="Glyco_hydro_1"/>
</dbReference>
<dbReference type="InterPro" id="IPR017853">
    <property type="entry name" value="GH"/>
</dbReference>
<evidence type="ECO:0000256" key="3">
    <source>
        <dbReference type="ARBA" id="ARBA00022801"/>
    </source>
</evidence>
<keyword evidence="7" id="KW-0732">Signal</keyword>
<dbReference type="SUPFAM" id="SSF51445">
    <property type="entry name" value="(Trans)glycosidases"/>
    <property type="match status" value="1"/>
</dbReference>
<reference evidence="9" key="1">
    <citation type="submission" date="2017-06" db="EMBL/GenBank/DDBJ databases">
        <authorList>
            <person name="Varghese N."/>
            <person name="Submissions S."/>
        </authorList>
    </citation>
    <scope>NUCLEOTIDE SEQUENCE [LARGE SCALE GENOMIC DNA]</scope>
    <source>
        <strain evidence="9">LNB2</strain>
    </source>
</reference>
<dbReference type="GO" id="GO:0008422">
    <property type="term" value="F:beta-glucosidase activity"/>
    <property type="evidence" value="ECO:0007669"/>
    <property type="project" value="UniProtKB-EC"/>
</dbReference>
<gene>
    <name evidence="8" type="ORF">SAMN06295912_1315</name>
</gene>
<evidence type="ECO:0000313" key="9">
    <source>
        <dbReference type="Proteomes" id="UP000198281"/>
    </source>
</evidence>
<dbReference type="Pfam" id="PF00232">
    <property type="entry name" value="Glyco_hydro_1"/>
    <property type="match status" value="2"/>
</dbReference>
<dbReference type="EMBL" id="FZOS01000031">
    <property type="protein sequence ID" value="SNT01473.1"/>
    <property type="molecule type" value="Genomic_DNA"/>
</dbReference>
<evidence type="ECO:0000313" key="8">
    <source>
        <dbReference type="EMBL" id="SNT01473.1"/>
    </source>
</evidence>
<dbReference type="InterPro" id="IPR018120">
    <property type="entry name" value="Glyco_hydro_1_AS"/>
</dbReference>
<dbReference type="PRINTS" id="PR00131">
    <property type="entry name" value="GLHYDRLASE1"/>
</dbReference>
<feature type="chain" id="PRO_5012534441" description="beta-glucosidase" evidence="7">
    <location>
        <begin position="29"/>
        <end position="426"/>
    </location>
</feature>
<dbReference type="Gene3D" id="3.20.20.80">
    <property type="entry name" value="Glycosidases"/>
    <property type="match status" value="1"/>
</dbReference>
<dbReference type="PANTHER" id="PTHR10353">
    <property type="entry name" value="GLYCOSYL HYDROLASE"/>
    <property type="match status" value="1"/>
</dbReference>
<accession>A0A239J884</accession>
<name>A0A239J884_9SPHN</name>
<dbReference type="AlphaFoldDB" id="A0A239J884"/>
<dbReference type="PANTHER" id="PTHR10353:SF36">
    <property type="entry name" value="LP05116P"/>
    <property type="match status" value="1"/>
</dbReference>
<dbReference type="GO" id="GO:0005829">
    <property type="term" value="C:cytosol"/>
    <property type="evidence" value="ECO:0007669"/>
    <property type="project" value="TreeGrafter"/>
</dbReference>
<evidence type="ECO:0000256" key="6">
    <source>
        <dbReference type="RuleBase" id="RU003690"/>
    </source>
</evidence>
<comment type="similarity">
    <text evidence="1 6">Belongs to the glycosyl hydrolase 1 family.</text>
</comment>
<dbReference type="EC" id="3.2.1.21" evidence="2"/>
<keyword evidence="9" id="KW-1185">Reference proteome</keyword>
<keyword evidence="4" id="KW-0326">Glycosidase</keyword>
<protein>
    <recommendedName>
        <fullName evidence="2">beta-glucosidase</fullName>
        <ecNumber evidence="2">3.2.1.21</ecNumber>
    </recommendedName>
</protein>
<evidence type="ECO:0000256" key="7">
    <source>
        <dbReference type="SAM" id="SignalP"/>
    </source>
</evidence>